<evidence type="ECO:0000259" key="4">
    <source>
        <dbReference type="SMART" id="SM00382"/>
    </source>
</evidence>
<dbReference type="SMART" id="SM01086">
    <property type="entry name" value="ClpB_D2-small"/>
    <property type="match status" value="1"/>
</dbReference>
<feature type="compositionally biased region" description="Basic and acidic residues" evidence="3">
    <location>
        <begin position="88"/>
        <end position="97"/>
    </location>
</feature>
<dbReference type="Gene3D" id="3.40.50.300">
    <property type="entry name" value="P-loop containing nucleotide triphosphate hydrolases"/>
    <property type="match status" value="1"/>
</dbReference>
<keyword evidence="7" id="KW-1185">Reference proteome</keyword>
<feature type="compositionally biased region" description="Basic and acidic residues" evidence="3">
    <location>
        <begin position="40"/>
        <end position="67"/>
    </location>
</feature>
<feature type="domain" description="Clp ATPase C-terminal" evidence="5">
    <location>
        <begin position="553"/>
        <end position="644"/>
    </location>
</feature>
<feature type="region of interest" description="Disordered" evidence="3">
    <location>
        <begin position="1"/>
        <end position="106"/>
    </location>
</feature>
<dbReference type="SMART" id="SM00382">
    <property type="entry name" value="AAA"/>
    <property type="match status" value="1"/>
</dbReference>
<feature type="compositionally biased region" description="Polar residues" evidence="3">
    <location>
        <begin position="277"/>
        <end position="303"/>
    </location>
</feature>
<name>A0A1R1PG22_ZANCU</name>
<dbReference type="GO" id="GO:0005759">
    <property type="term" value="C:mitochondrial matrix"/>
    <property type="evidence" value="ECO:0007669"/>
    <property type="project" value="TreeGrafter"/>
</dbReference>
<feature type="compositionally biased region" description="Low complexity" evidence="3">
    <location>
        <begin position="255"/>
        <end position="271"/>
    </location>
</feature>
<keyword evidence="6" id="KW-0378">Hydrolase</keyword>
<dbReference type="PANTHER" id="PTHR48102:SF7">
    <property type="entry name" value="ATP-DEPENDENT CLP PROTEASE ATP-BINDING SUBUNIT CLPX-LIKE, MITOCHONDRIAL"/>
    <property type="match status" value="1"/>
</dbReference>
<dbReference type="AlphaFoldDB" id="A0A1R1PG22"/>
<feature type="region of interest" description="Disordered" evidence="3">
    <location>
        <begin position="663"/>
        <end position="703"/>
    </location>
</feature>
<gene>
    <name evidence="6" type="ORF">AX774_g6677</name>
</gene>
<organism evidence="6 7">
    <name type="scientific">Zancudomyces culisetae</name>
    <name type="common">Gut fungus</name>
    <name type="synonym">Smittium culisetae</name>
    <dbReference type="NCBI Taxonomy" id="1213189"/>
    <lineage>
        <taxon>Eukaryota</taxon>
        <taxon>Fungi</taxon>
        <taxon>Fungi incertae sedis</taxon>
        <taxon>Zoopagomycota</taxon>
        <taxon>Kickxellomycotina</taxon>
        <taxon>Harpellomycetes</taxon>
        <taxon>Harpellales</taxon>
        <taxon>Legeriomycetaceae</taxon>
        <taxon>Zancudomyces</taxon>
    </lineage>
</organism>
<feature type="compositionally biased region" description="Low complexity" evidence="3">
    <location>
        <begin position="358"/>
        <end position="377"/>
    </location>
</feature>
<feature type="compositionally biased region" description="Low complexity" evidence="3">
    <location>
        <begin position="311"/>
        <end position="346"/>
    </location>
</feature>
<dbReference type="InterPro" id="IPR019489">
    <property type="entry name" value="Clp_ATPase_C"/>
</dbReference>
<dbReference type="InterPro" id="IPR027417">
    <property type="entry name" value="P-loop_NTPase"/>
</dbReference>
<sequence>MQSYEQNGGAQESSEGMTGASVEGYNSQKPVAQTTGLGKKGKESGIKEAKNKEESSQQETTRTEQRKGGGIITGTGGAGGGVTRKKIGLGEHVDREKSKTKRGGGKNIARLVEAQLQQERQDDLGTVLEKSNVLLIGPTGSGKTLLAKTIAGILKVPFSMSDATPLTQAGYVGDDVETVIHRLLQRCDFNVEQAEYGIVFIDEIDKISKRTDTMSTSKDVSGEGVQQSLLRMLEGTVVTIVDKSAISILNNNSFNSPNGLNNPNNPVTGNPFGKGFTNFNGNSAGNPFGTSVNRPTNWGSNQGAGFDGDYKSNPIFSKSSNNNSNNNSANTIKNQFNGSNSSNFGSERGYKRDRNFTNSNSNYSSNSNSSNSSINTSVPGGLYTSHNSAVPPPAPTLKTNSQGTHMIHNSRSVGSGGNNGGAGNGPFGFGLGMGLGSGPNSTAPFPPLPLSNRSGVFNVDTSNILFILSGAFIGLEKQITNRISKGSIGFNNPVGQKNDMEQVQQQKQIGLPDGGSDSDYNVLDFVEPEDLIKYGFIPEFIGRIPVVASVAELKLEELIRILTEPKNSIYSQYRELFAVNNIELIITNCAFQEIAKLAIKKKTGARGLRRIIENVLLNPMFETPGTDVAFVVVTGEHLNKPLYFTSEQVELVAQYLDIEESFDSSSEGVGSTGSNNSNDGSSGSGSGMDDECDVRKNVVENSG</sequence>
<dbReference type="GO" id="GO:0005524">
    <property type="term" value="F:ATP binding"/>
    <property type="evidence" value="ECO:0007669"/>
    <property type="project" value="UniProtKB-KW"/>
</dbReference>
<dbReference type="EMBL" id="LSSK01001372">
    <property type="protein sequence ID" value="OMH79897.1"/>
    <property type="molecule type" value="Genomic_DNA"/>
</dbReference>
<feature type="domain" description="AAA+ ATPase" evidence="4">
    <location>
        <begin position="129"/>
        <end position="264"/>
    </location>
</feature>
<dbReference type="GO" id="GO:0008233">
    <property type="term" value="F:peptidase activity"/>
    <property type="evidence" value="ECO:0007669"/>
    <property type="project" value="UniProtKB-KW"/>
</dbReference>
<keyword evidence="6" id="KW-0645">Protease</keyword>
<dbReference type="GO" id="GO:0051603">
    <property type="term" value="P:proteolysis involved in protein catabolic process"/>
    <property type="evidence" value="ECO:0007669"/>
    <property type="project" value="TreeGrafter"/>
</dbReference>
<evidence type="ECO:0000256" key="3">
    <source>
        <dbReference type="SAM" id="MobiDB-lite"/>
    </source>
</evidence>
<dbReference type="InterPro" id="IPR003959">
    <property type="entry name" value="ATPase_AAA_core"/>
</dbReference>
<dbReference type="Proteomes" id="UP000188320">
    <property type="component" value="Unassembled WGS sequence"/>
</dbReference>
<dbReference type="GO" id="GO:0016887">
    <property type="term" value="F:ATP hydrolysis activity"/>
    <property type="evidence" value="ECO:0007669"/>
    <property type="project" value="InterPro"/>
</dbReference>
<dbReference type="SUPFAM" id="SSF52540">
    <property type="entry name" value="P-loop containing nucleoside triphosphate hydrolases"/>
    <property type="match status" value="1"/>
</dbReference>
<feature type="compositionally biased region" description="Polar residues" evidence="3">
    <location>
        <begin position="1"/>
        <end position="16"/>
    </location>
</feature>
<protein>
    <submittedName>
        <fullName evidence="6">ATP-dependent Clp protease ATP-binding subunit ClpX</fullName>
    </submittedName>
</protein>
<dbReference type="InterPro" id="IPR003593">
    <property type="entry name" value="AAA+_ATPase"/>
</dbReference>
<feature type="compositionally biased region" description="Polar residues" evidence="3">
    <location>
        <begin position="24"/>
        <end position="36"/>
    </location>
</feature>
<evidence type="ECO:0000313" key="7">
    <source>
        <dbReference type="Proteomes" id="UP000188320"/>
    </source>
</evidence>
<dbReference type="Gene3D" id="1.10.8.60">
    <property type="match status" value="1"/>
</dbReference>
<proteinExistence type="predicted"/>
<keyword evidence="2 6" id="KW-0067">ATP-binding</keyword>
<evidence type="ECO:0000256" key="2">
    <source>
        <dbReference type="ARBA" id="ARBA00022840"/>
    </source>
</evidence>
<feature type="compositionally biased region" description="Basic and acidic residues" evidence="3">
    <location>
        <begin position="693"/>
        <end position="703"/>
    </location>
</feature>
<accession>A0A1R1PG22</accession>
<evidence type="ECO:0000259" key="5">
    <source>
        <dbReference type="SMART" id="SM01086"/>
    </source>
</evidence>
<feature type="compositionally biased region" description="Gly residues" evidence="3">
    <location>
        <begin position="68"/>
        <end position="82"/>
    </location>
</feature>
<dbReference type="FunFam" id="1.10.8.60:FF:000002">
    <property type="entry name" value="ATP-dependent Clp protease ATP-binding subunit ClpX"/>
    <property type="match status" value="1"/>
</dbReference>
<evidence type="ECO:0000256" key="1">
    <source>
        <dbReference type="ARBA" id="ARBA00022741"/>
    </source>
</evidence>
<evidence type="ECO:0000313" key="6">
    <source>
        <dbReference type="EMBL" id="OMH79897.1"/>
    </source>
</evidence>
<keyword evidence="1" id="KW-0547">Nucleotide-binding</keyword>
<reference evidence="7" key="1">
    <citation type="submission" date="2017-01" db="EMBL/GenBank/DDBJ databases">
        <authorList>
            <person name="Wang Y."/>
            <person name="White M."/>
            <person name="Kvist S."/>
            <person name="Moncalvo J.-M."/>
        </authorList>
    </citation>
    <scope>NUCLEOTIDE SEQUENCE [LARGE SCALE GENOMIC DNA]</scope>
    <source>
        <strain evidence="7">COL-18-3</strain>
    </source>
</reference>
<dbReference type="Pfam" id="PF07724">
    <property type="entry name" value="AAA_2"/>
    <property type="match status" value="1"/>
</dbReference>
<dbReference type="OrthoDB" id="1721884at2759"/>
<dbReference type="InterPro" id="IPR050052">
    <property type="entry name" value="ATP-dep_Clp_protease_ClpX"/>
</dbReference>
<dbReference type="Pfam" id="PF10431">
    <property type="entry name" value="ClpB_D2-small"/>
    <property type="match status" value="1"/>
</dbReference>
<feature type="compositionally biased region" description="Low complexity" evidence="3">
    <location>
        <begin position="664"/>
        <end position="681"/>
    </location>
</feature>
<comment type="caution">
    <text evidence="6">The sequence shown here is derived from an EMBL/GenBank/DDBJ whole genome shotgun (WGS) entry which is preliminary data.</text>
</comment>
<feature type="region of interest" description="Disordered" evidence="3">
    <location>
        <begin position="255"/>
        <end position="421"/>
    </location>
</feature>
<dbReference type="PANTHER" id="PTHR48102">
    <property type="entry name" value="ATP-DEPENDENT CLP PROTEASE ATP-BINDING SUBUNIT CLPX-LIKE, MITOCHONDRIAL-RELATED"/>
    <property type="match status" value="1"/>
</dbReference>